<evidence type="ECO:0000256" key="2">
    <source>
        <dbReference type="ARBA" id="ARBA00022448"/>
    </source>
</evidence>
<dbReference type="InterPro" id="IPR035906">
    <property type="entry name" value="MetI-like_sf"/>
</dbReference>
<dbReference type="SUPFAM" id="SSF161098">
    <property type="entry name" value="MetI-like"/>
    <property type="match status" value="1"/>
</dbReference>
<dbReference type="PROSITE" id="PS50928">
    <property type="entry name" value="ABC_TM1"/>
    <property type="match status" value="1"/>
</dbReference>
<dbReference type="Pfam" id="PF19300">
    <property type="entry name" value="BPD_transp_1_N"/>
    <property type="match status" value="1"/>
</dbReference>
<accession>A0A850ETF4</accession>
<feature type="domain" description="ABC transmembrane type-1" evidence="8">
    <location>
        <begin position="95"/>
        <end position="324"/>
    </location>
</feature>
<evidence type="ECO:0000256" key="4">
    <source>
        <dbReference type="ARBA" id="ARBA00022692"/>
    </source>
</evidence>
<feature type="transmembrane region" description="Helical" evidence="7">
    <location>
        <begin position="267"/>
        <end position="287"/>
    </location>
</feature>
<dbReference type="GO" id="GO:0071916">
    <property type="term" value="F:dipeptide transmembrane transporter activity"/>
    <property type="evidence" value="ECO:0007669"/>
    <property type="project" value="TreeGrafter"/>
</dbReference>
<dbReference type="PANTHER" id="PTHR43163">
    <property type="entry name" value="DIPEPTIDE TRANSPORT SYSTEM PERMEASE PROTEIN DPPB-RELATED"/>
    <property type="match status" value="1"/>
</dbReference>
<comment type="caution">
    <text evidence="9">The sequence shown here is derived from an EMBL/GenBank/DDBJ whole genome shotgun (WGS) entry which is preliminary data.</text>
</comment>
<evidence type="ECO:0000259" key="8">
    <source>
        <dbReference type="PROSITE" id="PS50928"/>
    </source>
</evidence>
<evidence type="ECO:0000256" key="6">
    <source>
        <dbReference type="ARBA" id="ARBA00023136"/>
    </source>
</evidence>
<feature type="transmembrane region" description="Helical" evidence="7">
    <location>
        <begin position="201"/>
        <end position="221"/>
    </location>
</feature>
<sequence length="341" mass="37669">MIRFIIKRLLLGLFVLAGVSVITFTVARVVPSDPAARWVGPRANAEQIAAARIELGLDKPLPQQYITYMKGLFTGDWGTSIRTHQPVLRELLSFLPSSLELILAGMLIAVVIGIPLGVISAVKKDSWIDQLTRTFSVGGVSIPTFWLGLILQLVFFRQLSLFPLGERVSTNTSLLYPIDNWTGFYLLDSLLQGNFDFFKDAALHLVLPALTMAAYPLGLVIRMIRSSMIDVLGEEHIRVLKAYGIPAWRRVFVYGLKNALGPTATSLGLTFAYALTSTFLIEAVFSWPGLGMYASQAILANDYPVTMAITFLVTVTYILINLLVDVVVAMLDPRIKLYQNA</sequence>
<dbReference type="GO" id="GO:0005886">
    <property type="term" value="C:plasma membrane"/>
    <property type="evidence" value="ECO:0007669"/>
    <property type="project" value="UniProtKB-SubCell"/>
</dbReference>
<evidence type="ECO:0000256" key="3">
    <source>
        <dbReference type="ARBA" id="ARBA00022475"/>
    </source>
</evidence>
<name>A0A850ETF4_9BACL</name>
<evidence type="ECO:0000256" key="1">
    <source>
        <dbReference type="ARBA" id="ARBA00004651"/>
    </source>
</evidence>
<protein>
    <submittedName>
        <fullName evidence="9">ABC transporter permease</fullName>
    </submittedName>
</protein>
<gene>
    <name evidence="9" type="ORF">HPT30_26175</name>
</gene>
<keyword evidence="10" id="KW-1185">Reference proteome</keyword>
<dbReference type="CDD" id="cd06261">
    <property type="entry name" value="TM_PBP2"/>
    <property type="match status" value="1"/>
</dbReference>
<feature type="transmembrane region" description="Helical" evidence="7">
    <location>
        <begin position="134"/>
        <end position="155"/>
    </location>
</feature>
<feature type="transmembrane region" description="Helical" evidence="7">
    <location>
        <begin position="307"/>
        <end position="331"/>
    </location>
</feature>
<comment type="similarity">
    <text evidence="7">Belongs to the binding-protein-dependent transport system permease family.</text>
</comment>
<dbReference type="PANTHER" id="PTHR43163:SF6">
    <property type="entry name" value="DIPEPTIDE TRANSPORT SYSTEM PERMEASE PROTEIN DPPB-RELATED"/>
    <property type="match status" value="1"/>
</dbReference>
<evidence type="ECO:0000256" key="5">
    <source>
        <dbReference type="ARBA" id="ARBA00022989"/>
    </source>
</evidence>
<evidence type="ECO:0000256" key="7">
    <source>
        <dbReference type="RuleBase" id="RU363032"/>
    </source>
</evidence>
<keyword evidence="2 7" id="KW-0813">Transport</keyword>
<feature type="transmembrane region" description="Helical" evidence="7">
    <location>
        <begin position="101"/>
        <end position="122"/>
    </location>
</feature>
<keyword evidence="5 7" id="KW-1133">Transmembrane helix</keyword>
<keyword evidence="4 7" id="KW-0812">Transmembrane</keyword>
<dbReference type="InterPro" id="IPR000515">
    <property type="entry name" value="MetI-like"/>
</dbReference>
<dbReference type="Pfam" id="PF00528">
    <property type="entry name" value="BPD_transp_1"/>
    <property type="match status" value="1"/>
</dbReference>
<keyword evidence="6 7" id="KW-0472">Membrane</keyword>
<dbReference type="RefSeq" id="WP_066374109.1">
    <property type="nucleotide sequence ID" value="NZ_JABWCS010000220.1"/>
</dbReference>
<organism evidence="9 10">
    <name type="scientific">Paenibacillus agri</name>
    <dbReference type="NCBI Taxonomy" id="2744309"/>
    <lineage>
        <taxon>Bacteria</taxon>
        <taxon>Bacillati</taxon>
        <taxon>Bacillota</taxon>
        <taxon>Bacilli</taxon>
        <taxon>Bacillales</taxon>
        <taxon>Paenibacillaceae</taxon>
        <taxon>Paenibacillus</taxon>
    </lineage>
</organism>
<keyword evidence="3" id="KW-1003">Cell membrane</keyword>
<evidence type="ECO:0000313" key="10">
    <source>
        <dbReference type="Proteomes" id="UP000564806"/>
    </source>
</evidence>
<reference evidence="9" key="1">
    <citation type="submission" date="2020-06" db="EMBL/GenBank/DDBJ databases">
        <title>Paenibacillus sp. nov., isolated from soil.</title>
        <authorList>
            <person name="Seo Y.L."/>
        </authorList>
    </citation>
    <scope>NUCLEOTIDE SEQUENCE [LARGE SCALE GENOMIC DNA]</scope>
    <source>
        <strain evidence="9">JW14</strain>
    </source>
</reference>
<dbReference type="Proteomes" id="UP000564806">
    <property type="component" value="Unassembled WGS sequence"/>
</dbReference>
<proteinExistence type="inferred from homology"/>
<dbReference type="EMBL" id="JABWCS010000220">
    <property type="protein sequence ID" value="NUU63846.1"/>
    <property type="molecule type" value="Genomic_DNA"/>
</dbReference>
<comment type="subcellular location">
    <subcellularLocation>
        <location evidence="1 7">Cell membrane</location>
        <topology evidence="1 7">Multi-pass membrane protein</topology>
    </subcellularLocation>
</comment>
<dbReference type="AlphaFoldDB" id="A0A850ETF4"/>
<evidence type="ECO:0000313" key="9">
    <source>
        <dbReference type="EMBL" id="NUU63846.1"/>
    </source>
</evidence>
<dbReference type="Gene3D" id="1.10.3720.10">
    <property type="entry name" value="MetI-like"/>
    <property type="match status" value="1"/>
</dbReference>
<dbReference type="InterPro" id="IPR045621">
    <property type="entry name" value="BPD_transp_1_N"/>
</dbReference>